<dbReference type="EMBL" id="JMIX01000003">
    <property type="protein sequence ID" value="KEO98590.1"/>
    <property type="molecule type" value="Genomic_DNA"/>
</dbReference>
<dbReference type="OrthoDB" id="7407842at2"/>
<accession>A0A074N0Y8</accession>
<dbReference type="PATRIC" id="fig|39960.10.peg.2023"/>
<dbReference type="Proteomes" id="UP000027866">
    <property type="component" value="Unassembled WGS sequence"/>
</dbReference>
<dbReference type="KEGG" id="elq:Ga0102493_112926"/>
<name>A0A074N0Y8_9SPHN</name>
<gene>
    <name evidence="1" type="ORF">EH32_05655</name>
</gene>
<evidence type="ECO:0000313" key="2">
    <source>
        <dbReference type="Proteomes" id="UP000027866"/>
    </source>
</evidence>
<dbReference type="AlphaFoldDB" id="A0A074N0Y8"/>
<evidence type="ECO:0000313" key="1">
    <source>
        <dbReference type="EMBL" id="KEO98590.1"/>
    </source>
</evidence>
<protein>
    <submittedName>
        <fullName evidence="1">Uncharacterized protein</fullName>
    </submittedName>
</protein>
<comment type="caution">
    <text evidence="1">The sequence shown here is derived from an EMBL/GenBank/DDBJ whole genome shotgun (WGS) entry which is preliminary data.</text>
</comment>
<proteinExistence type="predicted"/>
<keyword evidence="2" id="KW-1185">Reference proteome</keyword>
<sequence length="177" mass="19487">MPLDKAQCLIAAAKRAGAIGRPFNRFITVHWEAAGLTDAEAMRATTAFLKYWREWLGGETAYIWTRENGDGKGSHLHILAHLPEGREISGRRSIHWIERITGRTYQRRVILTEKIGGAGQPDGAHYAENLGAVLAYILKGAEPEAAAAIGIEHEHGGRIIGKRCGMSRNLARPVSKR</sequence>
<dbReference type="RefSeq" id="WP_069297503.1">
    <property type="nucleotide sequence ID" value="NZ_CP017057.1"/>
</dbReference>
<organism evidence="1 2">
    <name type="scientific">Erythrobacter litoralis</name>
    <dbReference type="NCBI Taxonomy" id="39960"/>
    <lineage>
        <taxon>Bacteria</taxon>
        <taxon>Pseudomonadati</taxon>
        <taxon>Pseudomonadota</taxon>
        <taxon>Alphaproteobacteria</taxon>
        <taxon>Sphingomonadales</taxon>
        <taxon>Erythrobacteraceae</taxon>
        <taxon>Erythrobacter/Porphyrobacter group</taxon>
        <taxon>Erythrobacter</taxon>
    </lineage>
</organism>
<reference evidence="1 2" key="1">
    <citation type="submission" date="2014-04" db="EMBL/GenBank/DDBJ databases">
        <title>A comprehensive comparison of genomes of Erythrobacter spp. Strains.</title>
        <authorList>
            <person name="Zheng Q."/>
        </authorList>
    </citation>
    <scope>NUCLEOTIDE SEQUENCE [LARGE SCALE GENOMIC DNA]</scope>
    <source>
        <strain evidence="1 2">DSM 8509</strain>
    </source>
</reference>